<sequence length="149" mass="15369">MICLSTTLLPPEAGAVEQAGVVEHAAVAVMGAAATTMTAMAAGLEGWAAGVQHSLRVCDFHCQAVETATLAIFTMVATKWLLVNCGLDSPASPQSDSERMIATAIAAARKAEADDSAQQVASRVQLNAQLASEQAEEPVAEEAQSSKED</sequence>
<evidence type="ECO:0000256" key="1">
    <source>
        <dbReference type="SAM" id="MobiDB-lite"/>
    </source>
</evidence>
<dbReference type="AlphaFoldDB" id="A0A2P6U310"/>
<evidence type="ECO:0000313" key="2">
    <source>
        <dbReference type="EMBL" id="PRW60698.1"/>
    </source>
</evidence>
<keyword evidence="3" id="KW-1185">Reference proteome</keyword>
<feature type="region of interest" description="Disordered" evidence="1">
    <location>
        <begin position="128"/>
        <end position="149"/>
    </location>
</feature>
<reference evidence="2 3" key="1">
    <citation type="journal article" date="2018" name="Plant J.">
        <title>Genome sequences of Chlorella sorokiniana UTEX 1602 and Micractinium conductrix SAG 241.80: implications to maltose excretion by a green alga.</title>
        <authorList>
            <person name="Arriola M.B."/>
            <person name="Velmurugan N."/>
            <person name="Zhang Y."/>
            <person name="Plunkett M.H."/>
            <person name="Hondzo H."/>
            <person name="Barney B.M."/>
        </authorList>
    </citation>
    <scope>NUCLEOTIDE SEQUENCE [LARGE SCALE GENOMIC DNA]</scope>
    <source>
        <strain evidence="3">UTEX 1602</strain>
    </source>
</reference>
<protein>
    <submittedName>
        <fullName evidence="2">Ezrin isoform X1</fullName>
    </submittedName>
</protein>
<name>A0A2P6U310_CHLSO</name>
<evidence type="ECO:0000313" key="3">
    <source>
        <dbReference type="Proteomes" id="UP000239899"/>
    </source>
</evidence>
<dbReference type="EMBL" id="LHPG02000002">
    <property type="protein sequence ID" value="PRW60698.1"/>
    <property type="molecule type" value="Genomic_DNA"/>
</dbReference>
<dbReference type="Proteomes" id="UP000239899">
    <property type="component" value="Unassembled WGS sequence"/>
</dbReference>
<comment type="caution">
    <text evidence="2">The sequence shown here is derived from an EMBL/GenBank/DDBJ whole genome shotgun (WGS) entry which is preliminary data.</text>
</comment>
<organism evidence="2 3">
    <name type="scientific">Chlorella sorokiniana</name>
    <name type="common">Freshwater green alga</name>
    <dbReference type="NCBI Taxonomy" id="3076"/>
    <lineage>
        <taxon>Eukaryota</taxon>
        <taxon>Viridiplantae</taxon>
        <taxon>Chlorophyta</taxon>
        <taxon>core chlorophytes</taxon>
        <taxon>Trebouxiophyceae</taxon>
        <taxon>Chlorellales</taxon>
        <taxon>Chlorellaceae</taxon>
        <taxon>Chlorella clade</taxon>
        <taxon>Chlorella</taxon>
    </lineage>
</organism>
<proteinExistence type="predicted"/>
<gene>
    <name evidence="2" type="ORF">C2E21_1284</name>
</gene>
<accession>A0A2P6U310</accession>